<evidence type="ECO:0000313" key="1">
    <source>
        <dbReference type="EMBL" id="SED58186.1"/>
    </source>
</evidence>
<dbReference type="EMBL" id="FNTL01000004">
    <property type="protein sequence ID" value="SED58186.1"/>
    <property type="molecule type" value="Genomic_DNA"/>
</dbReference>
<proteinExistence type="predicted"/>
<organism evidence="1 2">
    <name type="scientific">Rhodococcus jostii</name>
    <dbReference type="NCBI Taxonomy" id="132919"/>
    <lineage>
        <taxon>Bacteria</taxon>
        <taxon>Bacillati</taxon>
        <taxon>Actinomycetota</taxon>
        <taxon>Actinomycetes</taxon>
        <taxon>Mycobacteriales</taxon>
        <taxon>Nocardiaceae</taxon>
        <taxon>Rhodococcus</taxon>
    </lineage>
</organism>
<reference evidence="2" key="1">
    <citation type="submission" date="2016-10" db="EMBL/GenBank/DDBJ databases">
        <authorList>
            <person name="Varghese N."/>
        </authorList>
    </citation>
    <scope>NUCLEOTIDE SEQUENCE [LARGE SCALE GENOMIC DNA]</scope>
    <source>
        <strain evidence="2">DSM 44719</strain>
    </source>
</reference>
<evidence type="ECO:0000313" key="2">
    <source>
        <dbReference type="Proteomes" id="UP000183407"/>
    </source>
</evidence>
<dbReference type="RefSeq" id="WP_073359042.1">
    <property type="nucleotide sequence ID" value="NZ_FNTL01000004.1"/>
</dbReference>
<accession>A0A1H5BUX6</accession>
<dbReference type="CDD" id="cd00090">
    <property type="entry name" value="HTH_ARSR"/>
    <property type="match status" value="1"/>
</dbReference>
<sequence>MDATPHSDVSAVSSLDEPVRRRLYDYVRAQTSPVSRDDVAEALDLARSTSAFHLEKLADEGLLAVEFARRSGRSGPGAGRPAKLYRRSDREFSVHLPERAYVLAGELFARAIEDAETTGTSPRAALGARAHDFGRGLGADAGSTDDDLIAALEKCGYEPRSGGGTIDLVNCPFHTLARRHTDMVCSMNLALLAGLLDGAGRENRRATLAPRDGFCCVRIEDVTAGPDPAVTVDG</sequence>
<dbReference type="Pfam" id="PF12840">
    <property type="entry name" value="HTH_20"/>
    <property type="match status" value="1"/>
</dbReference>
<dbReference type="InterPro" id="IPR036388">
    <property type="entry name" value="WH-like_DNA-bd_sf"/>
</dbReference>
<dbReference type="InterPro" id="IPR036390">
    <property type="entry name" value="WH_DNA-bd_sf"/>
</dbReference>
<dbReference type="AlphaFoldDB" id="A0A1H5BUX6"/>
<dbReference type="InterPro" id="IPR011991">
    <property type="entry name" value="ArsR-like_HTH"/>
</dbReference>
<dbReference type="SUPFAM" id="SSF46785">
    <property type="entry name" value="Winged helix' DNA-binding domain"/>
    <property type="match status" value="1"/>
</dbReference>
<name>A0A1H5BUX6_RHOJO</name>
<dbReference type="OrthoDB" id="3399802at2"/>
<dbReference type="Proteomes" id="UP000183407">
    <property type="component" value="Unassembled WGS sequence"/>
</dbReference>
<gene>
    <name evidence="1" type="ORF">SAMN04490220_4898</name>
</gene>
<dbReference type="Gene3D" id="1.10.10.10">
    <property type="entry name" value="Winged helix-like DNA-binding domain superfamily/Winged helix DNA-binding domain"/>
    <property type="match status" value="1"/>
</dbReference>
<protein>
    <submittedName>
        <fullName evidence="1">Predicted transcriptional regulator, ArsR family</fullName>
    </submittedName>
</protein>